<dbReference type="RefSeq" id="WP_145231104.1">
    <property type="nucleotide sequence ID" value="NZ_CP036343.1"/>
</dbReference>
<name>A0A517VJC6_9PLAN</name>
<dbReference type="SUPFAM" id="SSF50998">
    <property type="entry name" value="Quinoprotein alcohol dehydrogenase-like"/>
    <property type="match status" value="1"/>
</dbReference>
<gene>
    <name evidence="2" type="ORF">Pan161_47750</name>
</gene>
<dbReference type="OrthoDB" id="9815737at2"/>
<dbReference type="InterPro" id="IPR002372">
    <property type="entry name" value="PQQ_rpt_dom"/>
</dbReference>
<sequence>MRFIQLSLLIIVYLTVPCRGGDWPQIMGPYRNGHAAANETLAAEWPAGGPILKWQRPAGSGYAGLAVSQNVAILFHRIEDEEIVEALQADTGEVLWKHQSPVSYKGTYNPNDGPIAVPLIYKDRVYVFGVTGHLQCLDFKTGKQIWTRQTHKDFQVGEGFFGVGSTPIIIEEKLLVNVGGKRQNAGIVAFSLDQGRTLWQSMTDDASYSSPISAFLNGRFYALFITRLHLVGVDPKSGDILFQFPFGKRGATVNGANPVQVGKNIFATASYGVGGFWGIVEDNSTSEIWRSEKPLASQYTTPIEYDGALIGIDGRQDIGPARLVCFDPKTQKVLWSKENFGYATLLEVDNKLLILKTDGTLVMATASKEEYKELGRAQVLNSTTRALPAFSNGLLFVRDTKTLKCLELNKPAQPPVTPEKSSSN</sequence>
<dbReference type="PANTHER" id="PTHR34512:SF30">
    <property type="entry name" value="OUTER MEMBRANE PROTEIN ASSEMBLY FACTOR BAMB"/>
    <property type="match status" value="1"/>
</dbReference>
<keyword evidence="3" id="KW-1185">Reference proteome</keyword>
<dbReference type="InterPro" id="IPR011047">
    <property type="entry name" value="Quinoprotein_ADH-like_sf"/>
</dbReference>
<dbReference type="KEGG" id="gax:Pan161_47750"/>
<evidence type="ECO:0000259" key="1">
    <source>
        <dbReference type="Pfam" id="PF13360"/>
    </source>
</evidence>
<reference evidence="2 3" key="1">
    <citation type="submission" date="2019-02" db="EMBL/GenBank/DDBJ databases">
        <title>Deep-cultivation of Planctomycetes and their phenomic and genomic characterization uncovers novel biology.</title>
        <authorList>
            <person name="Wiegand S."/>
            <person name="Jogler M."/>
            <person name="Boedeker C."/>
            <person name="Pinto D."/>
            <person name="Vollmers J."/>
            <person name="Rivas-Marin E."/>
            <person name="Kohn T."/>
            <person name="Peeters S.H."/>
            <person name="Heuer A."/>
            <person name="Rast P."/>
            <person name="Oberbeckmann S."/>
            <person name="Bunk B."/>
            <person name="Jeske O."/>
            <person name="Meyerdierks A."/>
            <person name="Storesund J.E."/>
            <person name="Kallscheuer N."/>
            <person name="Luecker S."/>
            <person name="Lage O.M."/>
            <person name="Pohl T."/>
            <person name="Merkel B.J."/>
            <person name="Hornburger P."/>
            <person name="Mueller R.-W."/>
            <person name="Bruemmer F."/>
            <person name="Labrenz M."/>
            <person name="Spormann A.M."/>
            <person name="Op den Camp H."/>
            <person name="Overmann J."/>
            <person name="Amann R."/>
            <person name="Jetten M.S.M."/>
            <person name="Mascher T."/>
            <person name="Medema M.H."/>
            <person name="Devos D.P."/>
            <person name="Kaster A.-K."/>
            <person name="Ovreas L."/>
            <person name="Rohde M."/>
            <person name="Galperin M.Y."/>
            <person name="Jogler C."/>
        </authorList>
    </citation>
    <scope>NUCLEOTIDE SEQUENCE [LARGE SCALE GENOMIC DNA]</scope>
    <source>
        <strain evidence="2 3">Pan161</strain>
    </source>
</reference>
<dbReference type="PANTHER" id="PTHR34512">
    <property type="entry name" value="CELL SURFACE PROTEIN"/>
    <property type="match status" value="1"/>
</dbReference>
<dbReference type="InterPro" id="IPR015943">
    <property type="entry name" value="WD40/YVTN_repeat-like_dom_sf"/>
</dbReference>
<feature type="domain" description="Pyrrolo-quinoline quinone repeat" evidence="1">
    <location>
        <begin position="81"/>
        <end position="336"/>
    </location>
</feature>
<protein>
    <submittedName>
        <fullName evidence="2">Outer membrane biogenesis protein BamB</fullName>
    </submittedName>
</protein>
<organism evidence="2 3">
    <name type="scientific">Gimesia algae</name>
    <dbReference type="NCBI Taxonomy" id="2527971"/>
    <lineage>
        <taxon>Bacteria</taxon>
        <taxon>Pseudomonadati</taxon>
        <taxon>Planctomycetota</taxon>
        <taxon>Planctomycetia</taxon>
        <taxon>Planctomycetales</taxon>
        <taxon>Planctomycetaceae</taxon>
        <taxon>Gimesia</taxon>
    </lineage>
</organism>
<proteinExistence type="predicted"/>
<dbReference type="Gene3D" id="2.130.10.10">
    <property type="entry name" value="YVTN repeat-like/Quinoprotein amine dehydrogenase"/>
    <property type="match status" value="1"/>
</dbReference>
<evidence type="ECO:0000313" key="3">
    <source>
        <dbReference type="Proteomes" id="UP000316855"/>
    </source>
</evidence>
<dbReference type="Pfam" id="PF13360">
    <property type="entry name" value="PQQ_2"/>
    <property type="match status" value="1"/>
</dbReference>
<dbReference type="AlphaFoldDB" id="A0A517VJC6"/>
<evidence type="ECO:0000313" key="2">
    <source>
        <dbReference type="EMBL" id="QDT93101.1"/>
    </source>
</evidence>
<dbReference type="Proteomes" id="UP000316855">
    <property type="component" value="Chromosome"/>
</dbReference>
<dbReference type="EMBL" id="CP036343">
    <property type="protein sequence ID" value="QDT93101.1"/>
    <property type="molecule type" value="Genomic_DNA"/>
</dbReference>
<accession>A0A517VJC6</accession>